<comment type="caution">
    <text evidence="1">The sequence shown here is derived from an EMBL/GenBank/DDBJ whole genome shotgun (WGS) entry which is preliminary data.</text>
</comment>
<evidence type="ECO:0000313" key="1">
    <source>
        <dbReference type="EMBL" id="ERH14418.1"/>
    </source>
</evidence>
<accession>U1R3V8</accession>
<evidence type="ECO:0000313" key="2">
    <source>
        <dbReference type="Proteomes" id="UP000016481"/>
    </source>
</evidence>
<dbReference type="AlphaFoldDB" id="U1R3V8"/>
<name>U1R3V8_9ACTO</name>
<organism evidence="1 2">
    <name type="scientific">Actinomyces graevenitzii F0530</name>
    <dbReference type="NCBI Taxonomy" id="1321817"/>
    <lineage>
        <taxon>Bacteria</taxon>
        <taxon>Bacillati</taxon>
        <taxon>Actinomycetota</taxon>
        <taxon>Actinomycetes</taxon>
        <taxon>Actinomycetales</taxon>
        <taxon>Actinomycetaceae</taxon>
        <taxon>Actinomyces</taxon>
    </lineage>
</organism>
<dbReference type="HOGENOM" id="CLU_3094573_0_0_11"/>
<sequence length="51" mass="5263">MHLFAPVGLLNAGSGWGIRGLVKAKMLVKGLCAPQNGYSGPRLTDNLGLIG</sequence>
<gene>
    <name evidence="1" type="ORF">HMPREF1978_01736</name>
</gene>
<proteinExistence type="predicted"/>
<reference evidence="1 2" key="1">
    <citation type="submission" date="2013-08" db="EMBL/GenBank/DDBJ databases">
        <authorList>
            <person name="Weinstock G."/>
            <person name="Sodergren E."/>
            <person name="Wylie T."/>
            <person name="Fulton L."/>
            <person name="Fulton R."/>
            <person name="Fronick C."/>
            <person name="O'Laughlin M."/>
            <person name="Godfrey J."/>
            <person name="Miner T."/>
            <person name="Herter B."/>
            <person name="Appelbaum E."/>
            <person name="Cordes M."/>
            <person name="Lek S."/>
            <person name="Wollam A."/>
            <person name="Pepin K.H."/>
            <person name="Palsikar V.B."/>
            <person name="Mitreva M."/>
            <person name="Wilson R.K."/>
        </authorList>
    </citation>
    <scope>NUCLEOTIDE SEQUENCE [LARGE SCALE GENOMIC DNA]</scope>
    <source>
        <strain evidence="1 2">F0530</strain>
    </source>
</reference>
<protein>
    <submittedName>
        <fullName evidence="1">Uncharacterized protein</fullName>
    </submittedName>
</protein>
<dbReference type="Proteomes" id="UP000016481">
    <property type="component" value="Unassembled WGS sequence"/>
</dbReference>
<dbReference type="EMBL" id="AWSC01000067">
    <property type="protein sequence ID" value="ERH14418.1"/>
    <property type="molecule type" value="Genomic_DNA"/>
</dbReference>